<sequence>MADQSLPPAPPQMSAPEAGFEEASLEDYREAVLCYAELCTKGLAVAEQLTDEAFTLAVEWRREGERLPWLPLLLMAVLEMADVWQTQGQGKWLNGELSGWLYERSAQRSRGPELQPLALRALQRMAPADAELLWAAQVEGLPARNDADAGMWAPSTEREVARVTGAFRRRCLWVRAVDVADSHGECHGYLGLLEATTRSPQERAPDDLQQHLEGCARCGETAACLRVYDDLPRVLVTAVLGWGGEAYLDRRKIAARPHRSGSAYRTRRHRAAGWQASLRGRPAWAGAVVLLAAVGMIIVLTGTPWESTPASDQGATTAPPGASAGHGTSLSPTDAPPPSASSAHRASMPVTSGVSPSLSAGSTEEPDVYCTASYTLVKQWPGGFQAEVRITPRATIVDWTVQWTYEDGQRVTQMWNGEFTQDGDMVMITPADYDRMVAAGDTQSLGYLGASTTNNSAPKYITVDGHRCQT</sequence>
<evidence type="ECO:0000313" key="6">
    <source>
        <dbReference type="Proteomes" id="UP001108029"/>
    </source>
</evidence>
<dbReference type="GO" id="GO:0030247">
    <property type="term" value="F:polysaccharide binding"/>
    <property type="evidence" value="ECO:0007669"/>
    <property type="project" value="UniProtKB-UniRule"/>
</dbReference>
<feature type="compositionally biased region" description="Low complexity" evidence="3">
    <location>
        <begin position="340"/>
        <end position="349"/>
    </location>
</feature>
<evidence type="ECO:0000256" key="1">
    <source>
        <dbReference type="ARBA" id="ARBA00022729"/>
    </source>
</evidence>
<dbReference type="InterPro" id="IPR012291">
    <property type="entry name" value="CBM2_carb-bd_dom_sf"/>
</dbReference>
<dbReference type="Pfam" id="PF00553">
    <property type="entry name" value="CBM_2"/>
    <property type="match status" value="1"/>
</dbReference>
<gene>
    <name evidence="5" type="ORF">LJ657_15530</name>
</gene>
<dbReference type="AlphaFoldDB" id="A0A9Q3VN57"/>
<dbReference type="SUPFAM" id="SSF49384">
    <property type="entry name" value="Carbohydrate-binding domain"/>
    <property type="match status" value="1"/>
</dbReference>
<proteinExistence type="predicted"/>
<keyword evidence="1" id="KW-0732">Signal</keyword>
<evidence type="ECO:0000259" key="4">
    <source>
        <dbReference type="PROSITE" id="PS51173"/>
    </source>
</evidence>
<dbReference type="InterPro" id="IPR008965">
    <property type="entry name" value="CBM2/CBM3_carb-bd_dom_sf"/>
</dbReference>
<dbReference type="GO" id="GO:0004553">
    <property type="term" value="F:hydrolase activity, hydrolyzing O-glycosyl compounds"/>
    <property type="evidence" value="ECO:0007669"/>
    <property type="project" value="InterPro"/>
</dbReference>
<keyword evidence="6" id="KW-1185">Reference proteome</keyword>
<feature type="compositionally biased region" description="Polar residues" evidence="3">
    <location>
        <begin position="350"/>
        <end position="362"/>
    </location>
</feature>
<dbReference type="PROSITE" id="PS51173">
    <property type="entry name" value="CBM2"/>
    <property type="match status" value="1"/>
</dbReference>
<reference evidence="5" key="1">
    <citation type="submission" date="2021-12" db="EMBL/GenBank/DDBJ databases">
        <authorList>
            <person name="Lee J.-H."/>
            <person name="Kim S.-B."/>
        </authorList>
    </citation>
    <scope>NUCLEOTIDE SEQUENCE</scope>
    <source>
        <strain evidence="5">NR30</strain>
    </source>
</reference>
<feature type="region of interest" description="Disordered" evidence="3">
    <location>
        <begin position="308"/>
        <end position="362"/>
    </location>
</feature>
<dbReference type="InterPro" id="IPR001919">
    <property type="entry name" value="CBD2"/>
</dbReference>
<dbReference type="EMBL" id="JAJSBI010000006">
    <property type="protein sequence ID" value="MCD9875062.1"/>
    <property type="molecule type" value="Genomic_DNA"/>
</dbReference>
<accession>A0A9Q3VN57</accession>
<feature type="compositionally biased region" description="Low complexity" evidence="3">
    <location>
        <begin position="314"/>
        <end position="333"/>
    </location>
</feature>
<dbReference type="SMART" id="SM00637">
    <property type="entry name" value="CBD_II"/>
    <property type="match status" value="1"/>
</dbReference>
<comment type="caution">
    <text evidence="5">The sequence shown here is derived from an EMBL/GenBank/DDBJ whole genome shotgun (WGS) entry which is preliminary data.</text>
</comment>
<name>A0A9Q3VN57_9ACTN</name>
<feature type="region of interest" description="Disordered" evidence="3">
    <location>
        <begin position="1"/>
        <end position="20"/>
    </location>
</feature>
<dbReference type="Gene3D" id="2.60.40.290">
    <property type="match status" value="1"/>
</dbReference>
<keyword evidence="2" id="KW-0119">Carbohydrate metabolism</keyword>
<evidence type="ECO:0000256" key="3">
    <source>
        <dbReference type="SAM" id="MobiDB-lite"/>
    </source>
</evidence>
<evidence type="ECO:0000256" key="2">
    <source>
        <dbReference type="ARBA" id="ARBA00023326"/>
    </source>
</evidence>
<keyword evidence="2" id="KW-0624">Polysaccharide degradation</keyword>
<evidence type="ECO:0000313" key="5">
    <source>
        <dbReference type="EMBL" id="MCD9875062.1"/>
    </source>
</evidence>
<protein>
    <submittedName>
        <fullName evidence="5">Cellulose binding domain-containing protein</fullName>
    </submittedName>
</protein>
<feature type="domain" description="CBM2" evidence="4">
    <location>
        <begin position="363"/>
        <end position="470"/>
    </location>
</feature>
<dbReference type="Proteomes" id="UP001108029">
    <property type="component" value="Unassembled WGS sequence"/>
</dbReference>
<dbReference type="GO" id="GO:0000272">
    <property type="term" value="P:polysaccharide catabolic process"/>
    <property type="evidence" value="ECO:0007669"/>
    <property type="project" value="UniProtKB-KW"/>
</dbReference>
<organism evidence="5 6">
    <name type="scientific">Streptomyces guryensis</name>
    <dbReference type="NCBI Taxonomy" id="2886947"/>
    <lineage>
        <taxon>Bacteria</taxon>
        <taxon>Bacillati</taxon>
        <taxon>Actinomycetota</taxon>
        <taxon>Actinomycetes</taxon>
        <taxon>Kitasatosporales</taxon>
        <taxon>Streptomycetaceae</taxon>
        <taxon>Streptomyces</taxon>
    </lineage>
</organism>